<protein>
    <submittedName>
        <fullName evidence="1">Uncharacterized protein</fullName>
    </submittedName>
</protein>
<sequence length="81" mass="9351">MMPVAAFVTVHLPEGTPLNFVMPVQRDQYPELRNVHNAAELVSWLNQHFSDNPAYEDIRQQIRSIPPNTRIDLRLERIGDA</sequence>
<name>A0A2T2WVA9_9FIRM</name>
<comment type="caution">
    <text evidence="1">The sequence shown here is derived from an EMBL/GenBank/DDBJ whole genome shotgun (WGS) entry which is preliminary data.</text>
</comment>
<evidence type="ECO:0000313" key="1">
    <source>
        <dbReference type="EMBL" id="PSR26163.1"/>
    </source>
</evidence>
<reference evidence="1 2" key="1">
    <citation type="journal article" date="2014" name="BMC Genomics">
        <title>Comparison of environmental and isolate Sulfobacillus genomes reveals diverse carbon, sulfur, nitrogen, and hydrogen metabolisms.</title>
        <authorList>
            <person name="Justice N.B."/>
            <person name="Norman A."/>
            <person name="Brown C.T."/>
            <person name="Singh A."/>
            <person name="Thomas B.C."/>
            <person name="Banfield J.F."/>
        </authorList>
    </citation>
    <scope>NUCLEOTIDE SEQUENCE [LARGE SCALE GENOMIC DNA]</scope>
    <source>
        <strain evidence="1">AMDSBA4</strain>
    </source>
</reference>
<dbReference type="EMBL" id="PXYW01000131">
    <property type="protein sequence ID" value="PSR26163.1"/>
    <property type="molecule type" value="Genomic_DNA"/>
</dbReference>
<accession>A0A2T2WVA9</accession>
<evidence type="ECO:0000313" key="2">
    <source>
        <dbReference type="Proteomes" id="UP000242972"/>
    </source>
</evidence>
<dbReference type="AlphaFoldDB" id="A0A2T2WVA9"/>
<gene>
    <name evidence="1" type="ORF">C7B46_20205</name>
</gene>
<organism evidence="1 2">
    <name type="scientific">Sulfobacillus benefaciens</name>
    <dbReference type="NCBI Taxonomy" id="453960"/>
    <lineage>
        <taxon>Bacteria</taxon>
        <taxon>Bacillati</taxon>
        <taxon>Bacillota</taxon>
        <taxon>Clostridia</taxon>
        <taxon>Eubacteriales</taxon>
        <taxon>Clostridiales Family XVII. Incertae Sedis</taxon>
        <taxon>Sulfobacillus</taxon>
    </lineage>
</organism>
<dbReference type="Proteomes" id="UP000242972">
    <property type="component" value="Unassembled WGS sequence"/>
</dbReference>
<proteinExistence type="predicted"/>